<dbReference type="KEGG" id="tng:GSTEN00010120G001"/>
<evidence type="ECO:0000313" key="1">
    <source>
        <dbReference type="EMBL" id="CAF94158.1"/>
    </source>
</evidence>
<protein>
    <submittedName>
        <fullName evidence="1">(spotted green pufferfish) hypothetical protein</fullName>
    </submittedName>
</protein>
<organism evidence="1">
    <name type="scientific">Tetraodon nigroviridis</name>
    <name type="common">Spotted green pufferfish</name>
    <name type="synonym">Chelonodon nigroviridis</name>
    <dbReference type="NCBI Taxonomy" id="99883"/>
    <lineage>
        <taxon>Eukaryota</taxon>
        <taxon>Metazoa</taxon>
        <taxon>Chordata</taxon>
        <taxon>Craniata</taxon>
        <taxon>Vertebrata</taxon>
        <taxon>Euteleostomi</taxon>
        <taxon>Actinopterygii</taxon>
        <taxon>Neopterygii</taxon>
        <taxon>Teleostei</taxon>
        <taxon>Neoteleostei</taxon>
        <taxon>Acanthomorphata</taxon>
        <taxon>Eupercaria</taxon>
        <taxon>Tetraodontiformes</taxon>
        <taxon>Tetradontoidea</taxon>
        <taxon>Tetraodontidae</taxon>
        <taxon>Tetraodon</taxon>
    </lineage>
</organism>
<reference evidence="1" key="1">
    <citation type="journal article" date="2004" name="Nature">
        <title>Genome duplication in the teleost fish Tetraodon nigroviridis reveals the early vertebrate proto-karyotype.</title>
        <authorList>
            <person name="Jaillon O."/>
            <person name="Aury J.-M."/>
            <person name="Brunet F."/>
            <person name="Petit J.-L."/>
            <person name="Stange-Thomann N."/>
            <person name="Mauceli E."/>
            <person name="Bouneau L."/>
            <person name="Fischer C."/>
            <person name="Ozouf-Costaz C."/>
            <person name="Bernot A."/>
            <person name="Nicaud S."/>
            <person name="Jaffe D."/>
            <person name="Fisher S."/>
            <person name="Lutfalla G."/>
            <person name="Dossat C."/>
            <person name="Segurens B."/>
            <person name="Dasilva C."/>
            <person name="Salanoubat M."/>
            <person name="Levy M."/>
            <person name="Boudet N."/>
            <person name="Castellano S."/>
            <person name="Anthouard V."/>
            <person name="Jubin C."/>
            <person name="Castelli V."/>
            <person name="Katinka M."/>
            <person name="Vacherie B."/>
            <person name="Biemont C."/>
            <person name="Skalli Z."/>
            <person name="Cattolico L."/>
            <person name="Poulain J."/>
            <person name="De Berardinis V."/>
            <person name="Cruaud C."/>
            <person name="Duprat S."/>
            <person name="Brottier P."/>
            <person name="Coutanceau J.-P."/>
            <person name="Gouzy J."/>
            <person name="Parra G."/>
            <person name="Lardier G."/>
            <person name="Chapple C."/>
            <person name="McKernan K.J."/>
            <person name="McEwan P."/>
            <person name="Bosak S."/>
            <person name="Kellis M."/>
            <person name="Volff J.-N."/>
            <person name="Guigo R."/>
            <person name="Zody M.C."/>
            <person name="Mesirov J."/>
            <person name="Lindblad-Toh K."/>
            <person name="Birren B."/>
            <person name="Nusbaum C."/>
            <person name="Kahn D."/>
            <person name="Robinson-Rechavi M."/>
            <person name="Laudet V."/>
            <person name="Schachter V."/>
            <person name="Quetier F."/>
            <person name="Saurin W."/>
            <person name="Scarpelli C."/>
            <person name="Wincker P."/>
            <person name="Lander E.S."/>
            <person name="Weissenbach J."/>
            <person name="Roest Crollius H."/>
        </authorList>
    </citation>
    <scope>NUCLEOTIDE SEQUENCE [LARGE SCALE GENOMIC DNA]</scope>
</reference>
<dbReference type="EMBL" id="CAAE01011909">
    <property type="protein sequence ID" value="CAF94158.1"/>
    <property type="molecule type" value="Genomic_DNA"/>
</dbReference>
<sequence length="26" mass="3213">MGFINKQRLEEGLVLDRDRDRDRPWP</sequence>
<accession>Q4SYX4</accession>
<name>Q4SYX4_TETNG</name>
<dbReference type="AlphaFoldDB" id="Q4SYX4"/>
<comment type="caution">
    <text evidence="1">The sequence shown here is derived from an EMBL/GenBank/DDBJ whole genome shotgun (WGS) entry which is preliminary data.</text>
</comment>
<reference evidence="1" key="2">
    <citation type="submission" date="2004-02" db="EMBL/GenBank/DDBJ databases">
        <authorList>
            <consortium name="Genoscope"/>
            <consortium name="Whitehead Institute Centre for Genome Research"/>
        </authorList>
    </citation>
    <scope>NUCLEOTIDE SEQUENCE</scope>
</reference>
<gene>
    <name evidence="1" type="ORF">GSTENG00010120001</name>
</gene>
<proteinExistence type="predicted"/>